<dbReference type="RefSeq" id="WP_203882823.1">
    <property type="nucleotide sequence ID" value="NZ_BAABHH010000010.1"/>
</dbReference>
<dbReference type="AlphaFoldDB" id="A0A8J3LUG8"/>
<keyword evidence="1" id="KW-1133">Transmembrane helix</keyword>
<sequence>MNQYVDVDALWKVLVAGLAGGVGLVALFAVGLVGLSMRTSEHAASRTGAAGLAVALVCFTLVVAGAALGLYVMLKK</sequence>
<feature type="transmembrane region" description="Helical" evidence="1">
    <location>
        <begin position="13"/>
        <end position="37"/>
    </location>
</feature>
<organism evidence="2 3">
    <name type="scientific">Planotetraspora kaengkrachanensis</name>
    <dbReference type="NCBI Taxonomy" id="575193"/>
    <lineage>
        <taxon>Bacteria</taxon>
        <taxon>Bacillati</taxon>
        <taxon>Actinomycetota</taxon>
        <taxon>Actinomycetes</taxon>
        <taxon>Streptosporangiales</taxon>
        <taxon>Streptosporangiaceae</taxon>
        <taxon>Planotetraspora</taxon>
    </lineage>
</organism>
<name>A0A8J3LUG8_9ACTN</name>
<reference evidence="2 3" key="1">
    <citation type="submission" date="2021-01" db="EMBL/GenBank/DDBJ databases">
        <title>Whole genome shotgun sequence of Planotetraspora kaengkrachanensis NBRC 104272.</title>
        <authorList>
            <person name="Komaki H."/>
            <person name="Tamura T."/>
        </authorList>
    </citation>
    <scope>NUCLEOTIDE SEQUENCE [LARGE SCALE GENOMIC DNA]</scope>
    <source>
        <strain evidence="2 3">NBRC 104272</strain>
    </source>
</reference>
<evidence type="ECO:0000313" key="2">
    <source>
        <dbReference type="EMBL" id="GIG79358.1"/>
    </source>
</evidence>
<keyword evidence="1" id="KW-0472">Membrane</keyword>
<dbReference type="Proteomes" id="UP000630097">
    <property type="component" value="Unassembled WGS sequence"/>
</dbReference>
<accession>A0A8J3LUG8</accession>
<protein>
    <submittedName>
        <fullName evidence="2">Uncharacterized protein</fullName>
    </submittedName>
</protein>
<gene>
    <name evidence="2" type="ORF">Pka01_24850</name>
</gene>
<evidence type="ECO:0000313" key="3">
    <source>
        <dbReference type="Proteomes" id="UP000630097"/>
    </source>
</evidence>
<keyword evidence="1" id="KW-0812">Transmembrane</keyword>
<keyword evidence="3" id="KW-1185">Reference proteome</keyword>
<evidence type="ECO:0000256" key="1">
    <source>
        <dbReference type="SAM" id="Phobius"/>
    </source>
</evidence>
<feature type="transmembrane region" description="Helical" evidence="1">
    <location>
        <begin position="49"/>
        <end position="74"/>
    </location>
</feature>
<dbReference type="EMBL" id="BONV01000008">
    <property type="protein sequence ID" value="GIG79358.1"/>
    <property type="molecule type" value="Genomic_DNA"/>
</dbReference>
<proteinExistence type="predicted"/>
<comment type="caution">
    <text evidence="2">The sequence shown here is derived from an EMBL/GenBank/DDBJ whole genome shotgun (WGS) entry which is preliminary data.</text>
</comment>